<dbReference type="InterPro" id="IPR023006">
    <property type="entry name" value="YchJ-like"/>
</dbReference>
<keyword evidence="5" id="KW-1185">Reference proteome</keyword>
<dbReference type="AlphaFoldDB" id="A0A4S8QC20"/>
<sequence>MARRSRKPQQPRSAPRQCPCGSGRAYAECCGPLHAGEGRAASAEALMRSRYSAFALGDVPYLLRTWHPDTRPGELELDGTRIWTGLEILATTGGSAFHTEGTVEFRAGFRDVDGPGVQSETSFFHRVDGAWLYHSGETD</sequence>
<feature type="domain" description="YchJ-like middle NTF2-like" evidence="3">
    <location>
        <begin position="42"/>
        <end position="136"/>
    </location>
</feature>
<protein>
    <recommendedName>
        <fullName evidence="2">UPF0225 protein FAB82_13225</fullName>
    </recommendedName>
</protein>
<dbReference type="InterPro" id="IPR048469">
    <property type="entry name" value="YchJ-like_M"/>
</dbReference>
<dbReference type="PANTHER" id="PTHR33747:SF1">
    <property type="entry name" value="ADENYLATE CYCLASE-ASSOCIATED CAP C-TERMINAL DOMAIN-CONTAINING PROTEIN"/>
    <property type="match status" value="1"/>
</dbReference>
<comment type="caution">
    <text evidence="4">The sequence shown here is derived from an EMBL/GenBank/DDBJ whole genome shotgun (WGS) entry which is preliminary data.</text>
</comment>
<organism evidence="4 5">
    <name type="scientific">Glycomyces buryatensis</name>
    <dbReference type="NCBI Taxonomy" id="2570927"/>
    <lineage>
        <taxon>Bacteria</taxon>
        <taxon>Bacillati</taxon>
        <taxon>Actinomycetota</taxon>
        <taxon>Actinomycetes</taxon>
        <taxon>Glycomycetales</taxon>
        <taxon>Glycomycetaceae</taxon>
        <taxon>Glycomyces</taxon>
    </lineage>
</organism>
<dbReference type="InterPro" id="IPR032710">
    <property type="entry name" value="NTF2-like_dom_sf"/>
</dbReference>
<dbReference type="Proteomes" id="UP000308760">
    <property type="component" value="Unassembled WGS sequence"/>
</dbReference>
<dbReference type="SUPFAM" id="SSF54427">
    <property type="entry name" value="NTF2-like"/>
    <property type="match status" value="1"/>
</dbReference>
<reference evidence="5" key="1">
    <citation type="submission" date="2019-04" db="EMBL/GenBank/DDBJ databases">
        <title>Nocardioides xinjiangensis sp. nov.</title>
        <authorList>
            <person name="Liu S."/>
        </authorList>
    </citation>
    <scope>NUCLEOTIDE SEQUENCE [LARGE SCALE GENOMIC DNA]</scope>
    <source>
        <strain evidence="5">18</strain>
    </source>
</reference>
<accession>A0A4S8QC20</accession>
<proteinExistence type="inferred from homology"/>
<dbReference type="Gene3D" id="3.10.450.50">
    <property type="match status" value="1"/>
</dbReference>
<dbReference type="HAMAP" id="MF_00612">
    <property type="entry name" value="UPF0225"/>
    <property type="match status" value="1"/>
</dbReference>
<dbReference type="Pfam" id="PF02810">
    <property type="entry name" value="SEC-C"/>
    <property type="match status" value="1"/>
</dbReference>
<comment type="similarity">
    <text evidence="1 2">Belongs to the UPF0225 family.</text>
</comment>
<reference evidence="4 5" key="2">
    <citation type="submission" date="2019-05" db="EMBL/GenBank/DDBJ databases">
        <title>Glycomyces buryatensis sp. nov.</title>
        <authorList>
            <person name="Nikitina E."/>
        </authorList>
    </citation>
    <scope>NUCLEOTIDE SEQUENCE [LARGE SCALE GENOMIC DNA]</scope>
    <source>
        <strain evidence="4 5">18</strain>
    </source>
</reference>
<evidence type="ECO:0000313" key="4">
    <source>
        <dbReference type="EMBL" id="THV41121.1"/>
    </source>
</evidence>
<dbReference type="EMBL" id="STGY01000052">
    <property type="protein sequence ID" value="THV41121.1"/>
    <property type="molecule type" value="Genomic_DNA"/>
</dbReference>
<evidence type="ECO:0000256" key="2">
    <source>
        <dbReference type="HAMAP-Rule" id="MF_00612"/>
    </source>
</evidence>
<dbReference type="OrthoDB" id="21421at2"/>
<dbReference type="Pfam" id="PF17775">
    <property type="entry name" value="YchJ_M-like"/>
    <property type="match status" value="1"/>
</dbReference>
<gene>
    <name evidence="4" type="ORF">FAB82_13225</name>
</gene>
<evidence type="ECO:0000313" key="5">
    <source>
        <dbReference type="Proteomes" id="UP000308760"/>
    </source>
</evidence>
<evidence type="ECO:0000256" key="1">
    <source>
        <dbReference type="ARBA" id="ARBA00010839"/>
    </source>
</evidence>
<dbReference type="InterPro" id="IPR004027">
    <property type="entry name" value="SEC_C_motif"/>
</dbReference>
<dbReference type="PANTHER" id="PTHR33747">
    <property type="entry name" value="UPF0225 PROTEIN SCO1677"/>
    <property type="match status" value="1"/>
</dbReference>
<evidence type="ECO:0000259" key="3">
    <source>
        <dbReference type="Pfam" id="PF17775"/>
    </source>
</evidence>
<name>A0A4S8QC20_9ACTN</name>